<sequence>MDLAHRCEALFASDLQYSQHPAPQDVRAAVIRTLDRLGEAACLARMAQEFGDHPDTAAARMRWAREAVALAYAEAPIPTQRACLVPTA</sequence>
<organism evidence="1 2">
    <name type="scientific">Phytohabitans rumicis</name>
    <dbReference type="NCBI Taxonomy" id="1076125"/>
    <lineage>
        <taxon>Bacteria</taxon>
        <taxon>Bacillati</taxon>
        <taxon>Actinomycetota</taxon>
        <taxon>Actinomycetes</taxon>
        <taxon>Micromonosporales</taxon>
        <taxon>Micromonosporaceae</taxon>
    </lineage>
</organism>
<proteinExistence type="predicted"/>
<gene>
    <name evidence="1" type="ORF">Prum_080150</name>
</gene>
<dbReference type="RefSeq" id="WP_246278358.1">
    <property type="nucleotide sequence ID" value="NZ_BLPG01000001.1"/>
</dbReference>
<dbReference type="EMBL" id="BLPG01000001">
    <property type="protein sequence ID" value="GFJ94373.1"/>
    <property type="molecule type" value="Genomic_DNA"/>
</dbReference>
<comment type="caution">
    <text evidence="1">The sequence shown here is derived from an EMBL/GenBank/DDBJ whole genome shotgun (WGS) entry which is preliminary data.</text>
</comment>
<name>A0A6V8LAY9_9ACTN</name>
<dbReference type="Proteomes" id="UP000482960">
    <property type="component" value="Unassembled WGS sequence"/>
</dbReference>
<evidence type="ECO:0000313" key="1">
    <source>
        <dbReference type="EMBL" id="GFJ94373.1"/>
    </source>
</evidence>
<accession>A0A6V8LAY9</accession>
<evidence type="ECO:0000313" key="2">
    <source>
        <dbReference type="Proteomes" id="UP000482960"/>
    </source>
</evidence>
<reference evidence="1 2" key="1">
    <citation type="submission" date="2020-03" db="EMBL/GenBank/DDBJ databases">
        <title>Whole genome shotgun sequence of Phytohabitans rumicis NBRC 108638.</title>
        <authorList>
            <person name="Komaki H."/>
            <person name="Tamura T."/>
        </authorList>
    </citation>
    <scope>NUCLEOTIDE SEQUENCE [LARGE SCALE GENOMIC DNA]</scope>
    <source>
        <strain evidence="1 2">NBRC 108638</strain>
    </source>
</reference>
<protein>
    <submittedName>
        <fullName evidence="1">Uncharacterized protein</fullName>
    </submittedName>
</protein>
<reference evidence="1 2" key="2">
    <citation type="submission" date="2020-03" db="EMBL/GenBank/DDBJ databases">
        <authorList>
            <person name="Ichikawa N."/>
            <person name="Kimura A."/>
            <person name="Kitahashi Y."/>
            <person name="Uohara A."/>
        </authorList>
    </citation>
    <scope>NUCLEOTIDE SEQUENCE [LARGE SCALE GENOMIC DNA]</scope>
    <source>
        <strain evidence="1 2">NBRC 108638</strain>
    </source>
</reference>
<keyword evidence="2" id="KW-1185">Reference proteome</keyword>
<dbReference type="AlphaFoldDB" id="A0A6V8LAY9"/>